<sequence>MTFTEYLKNEEIYKILGLVIDFLIIVIISLSNYGEAYNFSEYWNITRVQQFSDDKLLLSANTTNNANFLYLVYPNGSIFPINYKDSISFNNNSEWIYAIHLPLKDNYILFTYYDRKEQLTDLSIHGTIINLQGKITTRNDGIVIRVSYGSIRPLVDNFTFRNHRPFPTSDGQYTIVYTIESTDKTSGDLELRSSIYVHFTNDGQDQPSEEHLLF</sequence>
<evidence type="ECO:0000313" key="2">
    <source>
        <dbReference type="EMBL" id="KAF0424715.1"/>
    </source>
</evidence>
<protein>
    <submittedName>
        <fullName evidence="2">Uncharacterized protein</fullName>
    </submittedName>
</protein>
<dbReference type="Proteomes" id="UP000439903">
    <property type="component" value="Unassembled WGS sequence"/>
</dbReference>
<evidence type="ECO:0000313" key="3">
    <source>
        <dbReference type="Proteomes" id="UP000439903"/>
    </source>
</evidence>
<reference evidence="2 3" key="1">
    <citation type="journal article" date="2019" name="Environ. Microbiol.">
        <title>At the nexus of three kingdoms: the genome of the mycorrhizal fungus Gigaspora margarita provides insights into plant, endobacterial and fungal interactions.</title>
        <authorList>
            <person name="Venice F."/>
            <person name="Ghignone S."/>
            <person name="Salvioli di Fossalunga A."/>
            <person name="Amselem J."/>
            <person name="Novero M."/>
            <person name="Xianan X."/>
            <person name="Sedzielewska Toro K."/>
            <person name="Morin E."/>
            <person name="Lipzen A."/>
            <person name="Grigoriev I.V."/>
            <person name="Henrissat B."/>
            <person name="Martin F.M."/>
            <person name="Bonfante P."/>
        </authorList>
    </citation>
    <scope>NUCLEOTIDE SEQUENCE [LARGE SCALE GENOMIC DNA]</scope>
    <source>
        <strain evidence="2 3">BEG34</strain>
    </source>
</reference>
<feature type="transmembrane region" description="Helical" evidence="1">
    <location>
        <begin position="12"/>
        <end position="30"/>
    </location>
</feature>
<keyword evidence="1" id="KW-0812">Transmembrane</keyword>
<gene>
    <name evidence="2" type="ORF">F8M41_006464</name>
</gene>
<proteinExistence type="predicted"/>
<keyword evidence="1" id="KW-1133">Transmembrane helix</keyword>
<dbReference type="AlphaFoldDB" id="A0A8H4A621"/>
<name>A0A8H4A621_GIGMA</name>
<keyword evidence="3" id="KW-1185">Reference proteome</keyword>
<dbReference type="OrthoDB" id="2432146at2759"/>
<keyword evidence="1" id="KW-0472">Membrane</keyword>
<accession>A0A8H4A621</accession>
<comment type="caution">
    <text evidence="2">The sequence shown here is derived from an EMBL/GenBank/DDBJ whole genome shotgun (WGS) entry which is preliminary data.</text>
</comment>
<organism evidence="2 3">
    <name type="scientific">Gigaspora margarita</name>
    <dbReference type="NCBI Taxonomy" id="4874"/>
    <lineage>
        <taxon>Eukaryota</taxon>
        <taxon>Fungi</taxon>
        <taxon>Fungi incertae sedis</taxon>
        <taxon>Mucoromycota</taxon>
        <taxon>Glomeromycotina</taxon>
        <taxon>Glomeromycetes</taxon>
        <taxon>Diversisporales</taxon>
        <taxon>Gigasporaceae</taxon>
        <taxon>Gigaspora</taxon>
    </lineage>
</organism>
<dbReference type="EMBL" id="WTPW01001634">
    <property type="protein sequence ID" value="KAF0424715.1"/>
    <property type="molecule type" value="Genomic_DNA"/>
</dbReference>
<evidence type="ECO:0000256" key="1">
    <source>
        <dbReference type="SAM" id="Phobius"/>
    </source>
</evidence>